<dbReference type="InterPro" id="IPR003736">
    <property type="entry name" value="PAAI_dom"/>
</dbReference>
<dbReference type="GO" id="GO:0016289">
    <property type="term" value="F:acyl-CoA hydrolase activity"/>
    <property type="evidence" value="ECO:0007669"/>
    <property type="project" value="UniProtKB-ARBA"/>
</dbReference>
<organism evidence="3 4">
    <name type="scientific">Aneurinibacillus aneurinilyticus ATCC 12856</name>
    <dbReference type="NCBI Taxonomy" id="649747"/>
    <lineage>
        <taxon>Bacteria</taxon>
        <taxon>Bacillati</taxon>
        <taxon>Bacillota</taxon>
        <taxon>Bacilli</taxon>
        <taxon>Bacillales</taxon>
        <taxon>Paenibacillaceae</taxon>
        <taxon>Aneurinibacillus group</taxon>
        <taxon>Aneurinibacillus</taxon>
    </lineage>
</organism>
<dbReference type="InterPro" id="IPR052723">
    <property type="entry name" value="Acyl-CoA_thioesterase_PaaI"/>
</dbReference>
<name>U1X2Y8_ANEAE</name>
<dbReference type="eggNOG" id="COG2050">
    <property type="taxonomic scope" value="Bacteria"/>
</dbReference>
<feature type="domain" description="Thioesterase" evidence="2">
    <location>
        <begin position="76"/>
        <end position="149"/>
    </location>
</feature>
<dbReference type="NCBIfam" id="TIGR00369">
    <property type="entry name" value="unchar_dom_1"/>
    <property type="match status" value="1"/>
</dbReference>
<keyword evidence="4" id="KW-1185">Reference proteome</keyword>
<gene>
    <name evidence="3" type="ORF">HMPREF0083_03015</name>
</gene>
<evidence type="ECO:0000313" key="4">
    <source>
        <dbReference type="Proteomes" id="UP000016511"/>
    </source>
</evidence>
<sequence length="164" mass="17907">MIPFKTRSSGSLLRKNSYSPLRLINEGIWMNDIESFARQVFDSQPFSQFIGAQLTDLARDSAELTLPIVEYLKQQHGFVHGGVISYLADNAITFAGGLALNGNALTAEFKINYLRPAIGDSLIARAKARSIGKRQAVCQCEVYVVDGNEEKLCALAQGTIVPSP</sequence>
<proteinExistence type="predicted"/>
<accession>U1X2Y8</accession>
<comment type="caution">
    <text evidence="3">The sequence shown here is derived from an EMBL/GenBank/DDBJ whole genome shotgun (WGS) entry which is preliminary data.</text>
</comment>
<dbReference type="CDD" id="cd03443">
    <property type="entry name" value="PaaI_thioesterase"/>
    <property type="match status" value="1"/>
</dbReference>
<dbReference type="Proteomes" id="UP000016511">
    <property type="component" value="Unassembled WGS sequence"/>
</dbReference>
<dbReference type="Pfam" id="PF03061">
    <property type="entry name" value="4HBT"/>
    <property type="match status" value="1"/>
</dbReference>
<reference evidence="3 4" key="1">
    <citation type="submission" date="2013-08" db="EMBL/GenBank/DDBJ databases">
        <authorList>
            <person name="Weinstock G."/>
            <person name="Sodergren E."/>
            <person name="Wylie T."/>
            <person name="Fulton L."/>
            <person name="Fulton R."/>
            <person name="Fronick C."/>
            <person name="O'Laughlin M."/>
            <person name="Godfrey J."/>
            <person name="Miner T."/>
            <person name="Herter B."/>
            <person name="Appelbaum E."/>
            <person name="Cordes M."/>
            <person name="Lek S."/>
            <person name="Wollam A."/>
            <person name="Pepin K.H."/>
            <person name="Palsikar V.B."/>
            <person name="Mitreva M."/>
            <person name="Wilson R.K."/>
        </authorList>
    </citation>
    <scope>NUCLEOTIDE SEQUENCE [LARGE SCALE GENOMIC DNA]</scope>
    <source>
        <strain evidence="3 4">ATCC 12856</strain>
    </source>
</reference>
<dbReference type="STRING" id="649747.HMPREF0083_03015"/>
<dbReference type="HOGENOM" id="CLU_089876_5_0_9"/>
<dbReference type="SUPFAM" id="SSF54637">
    <property type="entry name" value="Thioesterase/thiol ester dehydrase-isomerase"/>
    <property type="match status" value="1"/>
</dbReference>
<dbReference type="Gene3D" id="3.10.129.10">
    <property type="entry name" value="Hotdog Thioesterase"/>
    <property type="match status" value="1"/>
</dbReference>
<keyword evidence="1" id="KW-0378">Hydrolase</keyword>
<protein>
    <recommendedName>
        <fullName evidence="2">Thioesterase domain-containing protein</fullName>
    </recommendedName>
</protein>
<dbReference type="PANTHER" id="PTHR42856:SF1">
    <property type="entry name" value="ACYL-COENZYME A THIOESTERASE PAAI"/>
    <property type="match status" value="1"/>
</dbReference>
<dbReference type="InterPro" id="IPR029069">
    <property type="entry name" value="HotDog_dom_sf"/>
</dbReference>
<evidence type="ECO:0000256" key="1">
    <source>
        <dbReference type="ARBA" id="ARBA00022801"/>
    </source>
</evidence>
<dbReference type="InterPro" id="IPR006683">
    <property type="entry name" value="Thioestr_dom"/>
</dbReference>
<dbReference type="PATRIC" id="fig|649747.3.peg.2733"/>
<dbReference type="AlphaFoldDB" id="U1X2Y8"/>
<dbReference type="PANTHER" id="PTHR42856">
    <property type="entry name" value="ACYL-COENZYME A THIOESTERASE PAAI"/>
    <property type="match status" value="1"/>
</dbReference>
<dbReference type="EMBL" id="AWSJ01000180">
    <property type="protein sequence ID" value="ERI08908.1"/>
    <property type="molecule type" value="Genomic_DNA"/>
</dbReference>
<evidence type="ECO:0000259" key="2">
    <source>
        <dbReference type="Pfam" id="PF03061"/>
    </source>
</evidence>
<evidence type="ECO:0000313" key="3">
    <source>
        <dbReference type="EMBL" id="ERI08908.1"/>
    </source>
</evidence>